<evidence type="ECO:0000259" key="1">
    <source>
        <dbReference type="Pfam" id="PF13456"/>
    </source>
</evidence>
<dbReference type="EMBL" id="JAZDWU010000004">
    <property type="protein sequence ID" value="KAL0006246.1"/>
    <property type="molecule type" value="Genomic_DNA"/>
</dbReference>
<feature type="domain" description="RNase H type-1" evidence="1">
    <location>
        <begin position="422"/>
        <end position="543"/>
    </location>
</feature>
<keyword evidence="4" id="KW-1185">Reference proteome</keyword>
<dbReference type="InterPro" id="IPR012337">
    <property type="entry name" value="RNaseH-like_sf"/>
</dbReference>
<dbReference type="Pfam" id="PF13456">
    <property type="entry name" value="RVT_3"/>
    <property type="match status" value="2"/>
</dbReference>
<dbReference type="CDD" id="cd06222">
    <property type="entry name" value="RNase_H_like"/>
    <property type="match status" value="2"/>
</dbReference>
<dbReference type="GO" id="GO:0003676">
    <property type="term" value="F:nucleic acid binding"/>
    <property type="evidence" value="ECO:0007669"/>
    <property type="project" value="InterPro"/>
</dbReference>
<dbReference type="PANTHER" id="PTHR47723">
    <property type="entry name" value="OS05G0353850 PROTEIN"/>
    <property type="match status" value="1"/>
</dbReference>
<dbReference type="InterPro" id="IPR002156">
    <property type="entry name" value="RNaseH_domain"/>
</dbReference>
<dbReference type="Proteomes" id="UP001459277">
    <property type="component" value="Unassembled WGS sequence"/>
</dbReference>
<feature type="domain" description="Reverse transcriptase zinc-binding" evidence="2">
    <location>
        <begin position="253"/>
        <end position="320"/>
    </location>
</feature>
<dbReference type="SUPFAM" id="SSF53098">
    <property type="entry name" value="Ribonuclease H-like"/>
    <property type="match status" value="2"/>
</dbReference>
<reference evidence="3 4" key="1">
    <citation type="submission" date="2024-01" db="EMBL/GenBank/DDBJ databases">
        <title>A telomere-to-telomere, gap-free genome of sweet tea (Lithocarpus litseifolius).</title>
        <authorList>
            <person name="Zhou J."/>
        </authorList>
    </citation>
    <scope>NUCLEOTIDE SEQUENCE [LARGE SCALE GENOMIC DNA]</scope>
    <source>
        <strain evidence="3">Zhou-2022a</strain>
        <tissue evidence="3">Leaf</tissue>
    </source>
</reference>
<organism evidence="3 4">
    <name type="scientific">Lithocarpus litseifolius</name>
    <dbReference type="NCBI Taxonomy" id="425828"/>
    <lineage>
        <taxon>Eukaryota</taxon>
        <taxon>Viridiplantae</taxon>
        <taxon>Streptophyta</taxon>
        <taxon>Embryophyta</taxon>
        <taxon>Tracheophyta</taxon>
        <taxon>Spermatophyta</taxon>
        <taxon>Magnoliopsida</taxon>
        <taxon>eudicotyledons</taxon>
        <taxon>Gunneridae</taxon>
        <taxon>Pentapetalae</taxon>
        <taxon>rosids</taxon>
        <taxon>fabids</taxon>
        <taxon>Fagales</taxon>
        <taxon>Fagaceae</taxon>
        <taxon>Lithocarpus</taxon>
    </lineage>
</organism>
<dbReference type="Gene3D" id="3.30.420.10">
    <property type="entry name" value="Ribonuclease H-like superfamily/Ribonuclease H"/>
    <property type="match status" value="2"/>
</dbReference>
<name>A0AAW2DC47_9ROSI</name>
<proteinExistence type="predicted"/>
<sequence length="569" mass="63828">MLALGIGVQRLVVELDAKVVIGLITSTSGSNKPYSPLLNDCRYLLRRFLQTRVVHVFREGNRCADALARMGSNMAEEFLVFDNPPSPDVLYFVNTDAAGVLYNRSSFCDLIVMPVWLSTGKQKPEPKSAEEHIADGMENGLRFTDCRWRRGLSATNINFTHSPFWVQIWGLPFELMSDDVGKKFGNNIGKFIEVDQRARQSNQAKFMRIGVDLQLDKPLKRGDSPSGIDEVIDAIPTWVSEEMNEGLNRNFTRKERKLWHLNLPAKIKIFAWRACVNGLPTMEAIYTRGISQTKICPVCRNEAETLDYAPLDCAFSSLVWCLWSENPLSIHGIKKSFLDSTIFILAYATLQDLELFFFIAWAIWFSRNRLVHEGCGLPFTQVWHLAKSSVDDFACSATWDLSQSRAPLSSWSPPPPGFHKINVNGASSESDSCSSVGVVIRDCWGQVVAALCKPLQACYPAELMEIMAIEQGVLLAQELQLPSVIVESDSSNAILAIHEKATGSSFGHLIQEILQANESFETCHFKHLSRNFNSVAHELAQHARRTRSQYLWKGVMPPVVASFLQADMM</sequence>
<dbReference type="InterPro" id="IPR026960">
    <property type="entry name" value="RVT-Znf"/>
</dbReference>
<evidence type="ECO:0000259" key="2">
    <source>
        <dbReference type="Pfam" id="PF13966"/>
    </source>
</evidence>
<dbReference type="InterPro" id="IPR036397">
    <property type="entry name" value="RNaseH_sf"/>
</dbReference>
<dbReference type="Pfam" id="PF13966">
    <property type="entry name" value="zf-RVT"/>
    <property type="match status" value="1"/>
</dbReference>
<evidence type="ECO:0008006" key="5">
    <source>
        <dbReference type="Google" id="ProtNLM"/>
    </source>
</evidence>
<dbReference type="PANTHER" id="PTHR47723:SF24">
    <property type="entry name" value="RNASE H TYPE-1 DOMAIN-CONTAINING PROTEIN"/>
    <property type="match status" value="1"/>
</dbReference>
<dbReference type="GO" id="GO:0004523">
    <property type="term" value="F:RNA-DNA hybrid ribonuclease activity"/>
    <property type="evidence" value="ECO:0007669"/>
    <property type="project" value="InterPro"/>
</dbReference>
<feature type="domain" description="RNase H type-1" evidence="1">
    <location>
        <begin position="2"/>
        <end position="70"/>
    </location>
</feature>
<dbReference type="InterPro" id="IPR044730">
    <property type="entry name" value="RNase_H-like_dom_plant"/>
</dbReference>
<evidence type="ECO:0000313" key="4">
    <source>
        <dbReference type="Proteomes" id="UP001459277"/>
    </source>
</evidence>
<comment type="caution">
    <text evidence="3">The sequence shown here is derived from an EMBL/GenBank/DDBJ whole genome shotgun (WGS) entry which is preliminary data.</text>
</comment>
<evidence type="ECO:0000313" key="3">
    <source>
        <dbReference type="EMBL" id="KAL0006246.1"/>
    </source>
</evidence>
<dbReference type="AlphaFoldDB" id="A0AAW2DC47"/>
<gene>
    <name evidence="3" type="ORF">SO802_013807</name>
</gene>
<protein>
    <recommendedName>
        <fullName evidence="5">RNase H type-1 domain-containing protein</fullName>
    </recommendedName>
</protein>
<dbReference type="InterPro" id="IPR053151">
    <property type="entry name" value="RNase_H-like"/>
</dbReference>
<accession>A0AAW2DC47</accession>